<dbReference type="InParanoid" id="A0A0H2SBG3"/>
<keyword evidence="2" id="KW-1185">Reference proteome</keyword>
<dbReference type="EMBL" id="KQ085889">
    <property type="protein sequence ID" value="KLO19058.1"/>
    <property type="molecule type" value="Genomic_DNA"/>
</dbReference>
<evidence type="ECO:0000313" key="2">
    <source>
        <dbReference type="Proteomes" id="UP000053477"/>
    </source>
</evidence>
<organism evidence="1 2">
    <name type="scientific">Schizopora paradoxa</name>
    <dbReference type="NCBI Taxonomy" id="27342"/>
    <lineage>
        <taxon>Eukaryota</taxon>
        <taxon>Fungi</taxon>
        <taxon>Dikarya</taxon>
        <taxon>Basidiomycota</taxon>
        <taxon>Agaricomycotina</taxon>
        <taxon>Agaricomycetes</taxon>
        <taxon>Hymenochaetales</taxon>
        <taxon>Schizoporaceae</taxon>
        <taxon>Schizopora</taxon>
    </lineage>
</organism>
<dbReference type="AlphaFoldDB" id="A0A0H2SBG3"/>
<name>A0A0H2SBG3_9AGAM</name>
<evidence type="ECO:0000313" key="1">
    <source>
        <dbReference type="EMBL" id="KLO19058.1"/>
    </source>
</evidence>
<reference evidence="1 2" key="1">
    <citation type="submission" date="2015-04" db="EMBL/GenBank/DDBJ databases">
        <title>Complete genome sequence of Schizopora paradoxa KUC8140, a cosmopolitan wood degrader in East Asia.</title>
        <authorList>
            <consortium name="DOE Joint Genome Institute"/>
            <person name="Min B."/>
            <person name="Park H."/>
            <person name="Jang Y."/>
            <person name="Kim J.-J."/>
            <person name="Kim K.H."/>
            <person name="Pangilinan J."/>
            <person name="Lipzen A."/>
            <person name="Riley R."/>
            <person name="Grigoriev I.V."/>
            <person name="Spatafora J.W."/>
            <person name="Choi I.-G."/>
        </authorList>
    </citation>
    <scope>NUCLEOTIDE SEQUENCE [LARGE SCALE GENOMIC DNA]</scope>
    <source>
        <strain evidence="1 2">KUC8140</strain>
    </source>
</reference>
<accession>A0A0H2SBG3</accession>
<protein>
    <submittedName>
        <fullName evidence="1">Uncharacterized protein</fullName>
    </submittedName>
</protein>
<proteinExistence type="predicted"/>
<sequence length="480" mass="53416">MNPESLAHSLRKLSISLHGFSGIEDEKFLGMKGDVVPNGGGVKTKSSCCSGTGTGVEEKDGHVSPLPLPEHIIQIIIDIIRQEKEVELMACADEDAAYTHKAIQHAKSFDGDLRSLSLVSRLWTQLAWHALGRKLVLIMDARRLNAVSRAVESPLYGPWTQHVEILEMPYAPTRGKEYVDDIWRKAQQVISRLENVRTLTINSKILAFTSVRMRDTLQNLKSLEEISVINTGVLGMMIPMFDVDVSRLFDFPMPLLQRMTFRRCLPVPLDLTGHPLTLGVRGASDLSVQLSALKPLLFSHLESCFSISTSSFIYEEETNRWLIDQLNISNTASHCGEGCTYEDAFGVCARVRSLRLVAGARNPDPFCTLKVLRNFTQLKEVHLATVDSPTQDIFEALSMRLETAIFAIGSVRTIRECGALDELLFQFCDARRSTLRHVVLSLGEGEPTYCTNLFTSTKVFCHKNGIGFRAICDSAILALC</sequence>
<dbReference type="Proteomes" id="UP000053477">
    <property type="component" value="Unassembled WGS sequence"/>
</dbReference>
<gene>
    <name evidence="1" type="ORF">SCHPADRAFT_88632</name>
</gene>